<evidence type="ECO:0008006" key="3">
    <source>
        <dbReference type="Google" id="ProtNLM"/>
    </source>
</evidence>
<organism evidence="1 2">
    <name type="scientific">Nocardiopsis tropica</name>
    <dbReference type="NCBI Taxonomy" id="109330"/>
    <lineage>
        <taxon>Bacteria</taxon>
        <taxon>Bacillati</taxon>
        <taxon>Actinomycetota</taxon>
        <taxon>Actinomycetes</taxon>
        <taxon>Streptosporangiales</taxon>
        <taxon>Nocardiopsidaceae</taxon>
        <taxon>Nocardiopsis</taxon>
    </lineage>
</organism>
<dbReference type="RefSeq" id="WP_330157526.1">
    <property type="nucleotide sequence ID" value="NZ_BAAAJA010000096.1"/>
</dbReference>
<protein>
    <recommendedName>
        <fullName evidence="3">Rv3651-like N-terminal domain-containing protein</fullName>
    </recommendedName>
</protein>
<reference evidence="1 2" key="1">
    <citation type="submission" date="2023-07" db="EMBL/GenBank/DDBJ databases">
        <authorList>
            <person name="Girao M."/>
            <person name="Carvalho M.F."/>
        </authorList>
    </citation>
    <scope>NUCLEOTIDE SEQUENCE [LARGE SCALE GENOMIC DNA]</scope>
    <source>
        <strain evidence="1 2">66/93</strain>
    </source>
</reference>
<comment type="caution">
    <text evidence="1">The sequence shown here is derived from an EMBL/GenBank/DDBJ whole genome shotgun (WGS) entry which is preliminary data.</text>
</comment>
<name>A0ABU7KM09_9ACTN</name>
<sequence>MPTPTYRYQFVDLRTGAHIADLPLSGVTYDRRICQAGTFSGSMPIANAALASRAARVVPRTPADLTRGPGRTVVHVWRDGALWGSYIIWSATVSSDTRGRVTLTVQGAGIESWLHRMAITNDLDYQQVDQLDIARGLAAHAENKPGAVTRWRGIGLTTGGPASSGVLRDRYYEASDYASYGERLEQLSEVIGGPEWMIRTYPNSTGQIVKEFYTAPQIGDPTRVHVFAQPGNVLTWRYLVDATDATTHHLVRRASTEDTGLGWAHRPFSTPHMDAGWPILETVREYPTVRNSAVGAEYAAWWAAYRSGSAHTLEVTVRMPEHPTLTPPRIGEHARVILINPWFPPTDTGAPTVDEYRRVIGMQVRAPDDGAQETATLLFEGPRDLHESASQGMPQYPANIGEMLARISREQRAIISGSAPTTGTT</sequence>
<evidence type="ECO:0000313" key="2">
    <source>
        <dbReference type="Proteomes" id="UP001348641"/>
    </source>
</evidence>
<accession>A0ABU7KM09</accession>
<dbReference type="Proteomes" id="UP001348641">
    <property type="component" value="Unassembled WGS sequence"/>
</dbReference>
<proteinExistence type="predicted"/>
<dbReference type="EMBL" id="JAUUCC010000013">
    <property type="protein sequence ID" value="MEE2050301.1"/>
    <property type="molecule type" value="Genomic_DNA"/>
</dbReference>
<gene>
    <name evidence="1" type="ORF">Q8A49_07315</name>
</gene>
<evidence type="ECO:0000313" key="1">
    <source>
        <dbReference type="EMBL" id="MEE2050301.1"/>
    </source>
</evidence>